<name>L0G0Z1_ECHVK</name>
<keyword evidence="1" id="KW-0732">Signal</keyword>
<protein>
    <submittedName>
        <fullName evidence="2">Uncharacterized protein</fullName>
    </submittedName>
</protein>
<dbReference type="NCBIfam" id="NF047436">
    <property type="entry name" value="LA_2272_repeat"/>
    <property type="match status" value="3"/>
</dbReference>
<dbReference type="OrthoDB" id="5505971at2"/>
<evidence type="ECO:0000256" key="1">
    <source>
        <dbReference type="SAM" id="SignalP"/>
    </source>
</evidence>
<dbReference type="PATRIC" id="fig|926556.3.peg.3851"/>
<accession>L0G0Z1</accession>
<dbReference type="STRING" id="926556.Echvi_3659"/>
<feature type="signal peptide" evidence="1">
    <location>
        <begin position="1"/>
        <end position="21"/>
    </location>
</feature>
<organism evidence="2 3">
    <name type="scientific">Echinicola vietnamensis (strain DSM 17526 / LMG 23754 / KMM 6221)</name>
    <dbReference type="NCBI Taxonomy" id="926556"/>
    <lineage>
        <taxon>Bacteria</taxon>
        <taxon>Pseudomonadati</taxon>
        <taxon>Bacteroidota</taxon>
        <taxon>Cytophagia</taxon>
        <taxon>Cytophagales</taxon>
        <taxon>Cyclobacteriaceae</taxon>
        <taxon>Echinicola</taxon>
    </lineage>
</organism>
<dbReference type="Proteomes" id="UP000010796">
    <property type="component" value="Chromosome"/>
</dbReference>
<dbReference type="EMBL" id="CP003346">
    <property type="protein sequence ID" value="AGA79874.1"/>
    <property type="molecule type" value="Genomic_DNA"/>
</dbReference>
<dbReference type="HOGENOM" id="CLU_801083_0_0_10"/>
<proteinExistence type="predicted"/>
<evidence type="ECO:0000313" key="2">
    <source>
        <dbReference type="EMBL" id="AGA79874.1"/>
    </source>
</evidence>
<keyword evidence="3" id="KW-1185">Reference proteome</keyword>
<dbReference type="eggNOG" id="COG4796">
    <property type="taxonomic scope" value="Bacteria"/>
</dbReference>
<reference evidence="3" key="1">
    <citation type="submission" date="2012-02" db="EMBL/GenBank/DDBJ databases">
        <title>The complete genome of Echinicola vietnamensis DSM 17526.</title>
        <authorList>
            <person name="Lucas S."/>
            <person name="Copeland A."/>
            <person name="Lapidus A."/>
            <person name="Glavina del Rio T."/>
            <person name="Dalin E."/>
            <person name="Tice H."/>
            <person name="Bruce D."/>
            <person name="Goodwin L."/>
            <person name="Pitluck S."/>
            <person name="Peters L."/>
            <person name="Ovchinnikova G."/>
            <person name="Teshima H."/>
            <person name="Kyrpides N."/>
            <person name="Mavromatis K."/>
            <person name="Ivanova N."/>
            <person name="Brettin T."/>
            <person name="Detter J.C."/>
            <person name="Han C."/>
            <person name="Larimer F."/>
            <person name="Land M."/>
            <person name="Hauser L."/>
            <person name="Markowitz V."/>
            <person name="Cheng J.-F."/>
            <person name="Hugenholtz P."/>
            <person name="Woyke T."/>
            <person name="Wu D."/>
            <person name="Brambilla E."/>
            <person name="Klenk H.-P."/>
            <person name="Eisen J.A."/>
        </authorList>
    </citation>
    <scope>NUCLEOTIDE SEQUENCE [LARGE SCALE GENOMIC DNA]</scope>
    <source>
        <strain evidence="3">DSM 17526 / LMG 23754 / KMM 6221</strain>
    </source>
</reference>
<feature type="chain" id="PRO_5003943006" evidence="1">
    <location>
        <begin position="22"/>
        <end position="346"/>
    </location>
</feature>
<sequence length="346" mass="37341">MKIFRIIFISVLVLSAPLVYAQNDSTPIYTVMYNQAPEGFNYPLIGFVNQANGNHKGAQIGFINTNTLGFTGAQIGFVNTIGDFQNGLQLGFVNTTDGPVNGLQAGFINTSTDSVNGTQLGFINTQVHASTGLQAGFINTSTGKLNGAQVGFVNINPKEVTGAQIGFVNSTGKLGTLQLGFVNYADSLEKGGFPLGFLSVVRKGGYQAVEVGYNELFPYNVSVKIGIPAFYTSFNGAYNPDFNDEFAVGAGFGSLISLGPVFFINPEAYYLYQIHAENSITRASLNFGVTLGERVQLLAGPSAAWIWYAHDYDVIDPAFSFYRERFDENDELVIGLNAALRIKLSK</sequence>
<dbReference type="RefSeq" id="WP_015267419.1">
    <property type="nucleotide sequence ID" value="NC_019904.1"/>
</dbReference>
<evidence type="ECO:0000313" key="3">
    <source>
        <dbReference type="Proteomes" id="UP000010796"/>
    </source>
</evidence>
<gene>
    <name evidence="2" type="ordered locus">Echvi_3659</name>
</gene>
<dbReference type="AlphaFoldDB" id="L0G0Z1"/>
<dbReference type="KEGG" id="evi:Echvi_3659"/>
<dbReference type="InterPro" id="IPR058093">
    <property type="entry name" value="LA_2272-like"/>
</dbReference>